<feature type="transmembrane region" description="Helical" evidence="10">
    <location>
        <begin position="381"/>
        <end position="405"/>
    </location>
</feature>
<sequence>MLEIDRTRKILTLALPIMGGMLSQSLLNLVDAALVGSLGETVLAGVGVGGYAIFMLTALIMGLASGVQSQVARRHGAREYSTRALPLNAAILLALIITLPLTWLAWQFSLQIVGLINQDQAVREVASDYFSWRSLALLPIALTLCFRGYWQGIHKPGIYLKIILFTHTLNIILSIWLIHGGLGVPPLGAVGAALGTSISVTLGALVWGWMTWQTACPSGFVFQPTSLNLLWRTLRLAAPNSVQQFLFAVSYAVLFWFLGQISTSSVAVGHVLVHLSLLMILPGVGLGMAAMSLVGSSLGDEQKDEAHRWGWEVMRLASVLLGCLALPMIFFPEAILGIFLHEAHLIELGRIPLMLTGIMITLDAAAIVFNQALQGAGAQRLVMQISLSMQWLVFLPAAWLVGIYWEAGLLGIWYAQLGYRIINSSVFAWIWQQRRWQQLKV</sequence>
<proteinExistence type="predicted"/>
<keyword evidence="6 10" id="KW-1133">Transmembrane helix</keyword>
<evidence type="ECO:0000256" key="8">
    <source>
        <dbReference type="ARBA" id="ARBA00023136"/>
    </source>
</evidence>
<feature type="transmembrane region" description="Helical" evidence="10">
    <location>
        <begin position="158"/>
        <end position="178"/>
    </location>
</feature>
<feature type="transmembrane region" description="Helical" evidence="10">
    <location>
        <begin position="271"/>
        <end position="295"/>
    </location>
</feature>
<keyword evidence="7" id="KW-0406">Ion transport</keyword>
<dbReference type="GO" id="GO:0006811">
    <property type="term" value="P:monoatomic ion transport"/>
    <property type="evidence" value="ECO:0007669"/>
    <property type="project" value="UniProtKB-KW"/>
</dbReference>
<dbReference type="PANTHER" id="PTHR43298:SF2">
    <property type="entry name" value="FMN_FAD EXPORTER YEEO-RELATED"/>
    <property type="match status" value="1"/>
</dbReference>
<dbReference type="PIRSF" id="PIRSF006603">
    <property type="entry name" value="DinF"/>
    <property type="match status" value="1"/>
</dbReference>
<evidence type="ECO:0000313" key="11">
    <source>
        <dbReference type="EMBL" id="SFB89230.1"/>
    </source>
</evidence>
<dbReference type="AlphaFoldDB" id="A0A1I1EWC9"/>
<dbReference type="NCBIfam" id="TIGR00797">
    <property type="entry name" value="matE"/>
    <property type="match status" value="1"/>
</dbReference>
<keyword evidence="3" id="KW-0050">Antiport</keyword>
<organism evidence="11 12">
    <name type="scientific">Marinospirillum celere</name>
    <dbReference type="NCBI Taxonomy" id="1122252"/>
    <lineage>
        <taxon>Bacteria</taxon>
        <taxon>Pseudomonadati</taxon>
        <taxon>Pseudomonadota</taxon>
        <taxon>Gammaproteobacteria</taxon>
        <taxon>Oceanospirillales</taxon>
        <taxon>Oceanospirillaceae</taxon>
        <taxon>Marinospirillum</taxon>
    </lineage>
</organism>
<dbReference type="GO" id="GO:0015297">
    <property type="term" value="F:antiporter activity"/>
    <property type="evidence" value="ECO:0007669"/>
    <property type="project" value="UniProtKB-KW"/>
</dbReference>
<feature type="transmembrane region" description="Helical" evidence="10">
    <location>
        <begin position="242"/>
        <end position="259"/>
    </location>
</feature>
<reference evidence="11 12" key="1">
    <citation type="submission" date="2016-10" db="EMBL/GenBank/DDBJ databases">
        <authorList>
            <person name="de Groot N.N."/>
        </authorList>
    </citation>
    <scope>NUCLEOTIDE SEQUENCE [LARGE SCALE GENOMIC DNA]</scope>
    <source>
        <strain evidence="11 12">DSM 18438</strain>
    </source>
</reference>
<feature type="transmembrane region" description="Helical" evidence="10">
    <location>
        <begin position="42"/>
        <end position="64"/>
    </location>
</feature>
<evidence type="ECO:0000256" key="3">
    <source>
        <dbReference type="ARBA" id="ARBA00022449"/>
    </source>
</evidence>
<dbReference type="GO" id="GO:0005886">
    <property type="term" value="C:plasma membrane"/>
    <property type="evidence" value="ECO:0007669"/>
    <property type="project" value="UniProtKB-SubCell"/>
</dbReference>
<keyword evidence="12" id="KW-1185">Reference proteome</keyword>
<keyword evidence="2" id="KW-0813">Transport</keyword>
<dbReference type="InterPro" id="IPR048279">
    <property type="entry name" value="MdtK-like"/>
</dbReference>
<dbReference type="EMBL" id="FOLH01000001">
    <property type="protein sequence ID" value="SFB89230.1"/>
    <property type="molecule type" value="Genomic_DNA"/>
</dbReference>
<evidence type="ECO:0000256" key="7">
    <source>
        <dbReference type="ARBA" id="ARBA00023065"/>
    </source>
</evidence>
<dbReference type="Pfam" id="PF01554">
    <property type="entry name" value="MatE"/>
    <property type="match status" value="2"/>
</dbReference>
<dbReference type="PANTHER" id="PTHR43298">
    <property type="entry name" value="MULTIDRUG RESISTANCE PROTEIN NORM-RELATED"/>
    <property type="match status" value="1"/>
</dbReference>
<dbReference type="InterPro" id="IPR050222">
    <property type="entry name" value="MATE_MdtK"/>
</dbReference>
<feature type="transmembrane region" description="Helical" evidence="10">
    <location>
        <begin position="129"/>
        <end position="146"/>
    </location>
</feature>
<dbReference type="CDD" id="cd13133">
    <property type="entry name" value="MATE_like_7"/>
    <property type="match status" value="1"/>
</dbReference>
<feature type="transmembrane region" description="Helical" evidence="10">
    <location>
        <begin position="316"/>
        <end position="339"/>
    </location>
</feature>
<dbReference type="Proteomes" id="UP000199058">
    <property type="component" value="Unassembled WGS sequence"/>
</dbReference>
<keyword evidence="5 10" id="KW-0812">Transmembrane</keyword>
<evidence type="ECO:0000256" key="4">
    <source>
        <dbReference type="ARBA" id="ARBA00022475"/>
    </source>
</evidence>
<protein>
    <recommendedName>
        <fullName evidence="9">Multidrug-efflux transporter</fullName>
    </recommendedName>
</protein>
<keyword evidence="4" id="KW-1003">Cell membrane</keyword>
<feature type="transmembrane region" description="Helical" evidence="10">
    <location>
        <begin position="85"/>
        <end position="109"/>
    </location>
</feature>
<dbReference type="OrthoDB" id="9780160at2"/>
<evidence type="ECO:0000313" key="12">
    <source>
        <dbReference type="Proteomes" id="UP000199058"/>
    </source>
</evidence>
<dbReference type="InterPro" id="IPR002528">
    <property type="entry name" value="MATE_fam"/>
</dbReference>
<feature type="transmembrane region" description="Helical" evidence="10">
    <location>
        <begin position="190"/>
        <end position="210"/>
    </location>
</feature>
<dbReference type="STRING" id="1122252.SAMN05660443_0771"/>
<keyword evidence="8 10" id="KW-0472">Membrane</keyword>
<accession>A0A1I1EWC9</accession>
<evidence type="ECO:0000256" key="1">
    <source>
        <dbReference type="ARBA" id="ARBA00004429"/>
    </source>
</evidence>
<evidence type="ECO:0000256" key="9">
    <source>
        <dbReference type="ARBA" id="ARBA00031636"/>
    </source>
</evidence>
<evidence type="ECO:0000256" key="10">
    <source>
        <dbReference type="SAM" id="Phobius"/>
    </source>
</evidence>
<gene>
    <name evidence="11" type="ORF">SAMN05660443_0771</name>
</gene>
<evidence type="ECO:0000256" key="5">
    <source>
        <dbReference type="ARBA" id="ARBA00022692"/>
    </source>
</evidence>
<comment type="subcellular location">
    <subcellularLocation>
        <location evidence="1">Cell inner membrane</location>
        <topology evidence="1">Multi-pass membrane protein</topology>
    </subcellularLocation>
</comment>
<feature type="transmembrane region" description="Helical" evidence="10">
    <location>
        <begin position="351"/>
        <end position="369"/>
    </location>
</feature>
<feature type="transmembrane region" description="Helical" evidence="10">
    <location>
        <begin position="411"/>
        <end position="431"/>
    </location>
</feature>
<evidence type="ECO:0000256" key="2">
    <source>
        <dbReference type="ARBA" id="ARBA00022448"/>
    </source>
</evidence>
<name>A0A1I1EWC9_9GAMM</name>
<dbReference type="GO" id="GO:0042910">
    <property type="term" value="F:xenobiotic transmembrane transporter activity"/>
    <property type="evidence" value="ECO:0007669"/>
    <property type="project" value="InterPro"/>
</dbReference>
<evidence type="ECO:0000256" key="6">
    <source>
        <dbReference type="ARBA" id="ARBA00022989"/>
    </source>
</evidence>
<dbReference type="RefSeq" id="WP_091959383.1">
    <property type="nucleotide sequence ID" value="NZ_FOLH01000001.1"/>
</dbReference>